<dbReference type="InterPro" id="IPR045229">
    <property type="entry name" value="TPP_enz"/>
</dbReference>
<feature type="domain" description="Thiamine pyrophosphate enzyme TPP-binding" evidence="5">
    <location>
        <begin position="368"/>
        <end position="515"/>
    </location>
</feature>
<evidence type="ECO:0000259" key="6">
    <source>
        <dbReference type="Pfam" id="PF02776"/>
    </source>
</evidence>
<dbReference type="GO" id="GO:0009097">
    <property type="term" value="P:isoleucine biosynthetic process"/>
    <property type="evidence" value="ECO:0007669"/>
    <property type="project" value="TreeGrafter"/>
</dbReference>
<dbReference type="GO" id="GO:0050660">
    <property type="term" value="F:flavin adenine dinucleotide binding"/>
    <property type="evidence" value="ECO:0007669"/>
    <property type="project" value="TreeGrafter"/>
</dbReference>
<dbReference type="InterPro" id="IPR029061">
    <property type="entry name" value="THDP-binding"/>
</dbReference>
<feature type="domain" description="Thiamine pyrophosphate enzyme central" evidence="4">
    <location>
        <begin position="185"/>
        <end position="302"/>
    </location>
</feature>
<dbReference type="GO" id="GO:0005948">
    <property type="term" value="C:acetolactate synthase complex"/>
    <property type="evidence" value="ECO:0007669"/>
    <property type="project" value="TreeGrafter"/>
</dbReference>
<organism evidence="7">
    <name type="scientific">freshwater metagenome</name>
    <dbReference type="NCBI Taxonomy" id="449393"/>
    <lineage>
        <taxon>unclassified sequences</taxon>
        <taxon>metagenomes</taxon>
        <taxon>ecological metagenomes</taxon>
    </lineage>
</organism>
<dbReference type="Gene3D" id="3.40.50.1220">
    <property type="entry name" value="TPP-binding domain"/>
    <property type="match status" value="1"/>
</dbReference>
<dbReference type="InterPro" id="IPR000399">
    <property type="entry name" value="TPP-bd_CS"/>
</dbReference>
<accession>A0A6J6MJM2</accession>
<dbReference type="CDD" id="cd07035">
    <property type="entry name" value="TPP_PYR_POX_like"/>
    <property type="match status" value="1"/>
</dbReference>
<dbReference type="InterPro" id="IPR011766">
    <property type="entry name" value="TPP_enzyme_TPP-bd"/>
</dbReference>
<dbReference type="PANTHER" id="PTHR18968:SF129">
    <property type="entry name" value="ACETOLACTATE SYNTHASE"/>
    <property type="match status" value="1"/>
</dbReference>
<dbReference type="SUPFAM" id="SSF52518">
    <property type="entry name" value="Thiamin diphosphate-binding fold (THDP-binding)"/>
    <property type="match status" value="2"/>
</dbReference>
<dbReference type="Pfam" id="PF00205">
    <property type="entry name" value="TPP_enzyme_M"/>
    <property type="match status" value="1"/>
</dbReference>
<dbReference type="EMBL" id="CAEZWW010000069">
    <property type="protein sequence ID" value="CAB4672563.1"/>
    <property type="molecule type" value="Genomic_DNA"/>
</dbReference>
<evidence type="ECO:0000256" key="2">
    <source>
        <dbReference type="ARBA" id="ARBA00023052"/>
    </source>
</evidence>
<dbReference type="InterPro" id="IPR012000">
    <property type="entry name" value="Thiamin_PyroP_enz_cen_dom"/>
</dbReference>
<comment type="similarity">
    <text evidence="1 3">Belongs to the TPP enzyme family.</text>
</comment>
<dbReference type="AlphaFoldDB" id="A0A6J6MJM2"/>
<dbReference type="InterPro" id="IPR012001">
    <property type="entry name" value="Thiamin_PyroP_enz_TPP-bd_dom"/>
</dbReference>
<dbReference type="GO" id="GO:0009099">
    <property type="term" value="P:L-valine biosynthetic process"/>
    <property type="evidence" value="ECO:0007669"/>
    <property type="project" value="TreeGrafter"/>
</dbReference>
<reference evidence="7" key="1">
    <citation type="submission" date="2020-05" db="EMBL/GenBank/DDBJ databases">
        <authorList>
            <person name="Chiriac C."/>
            <person name="Salcher M."/>
            <person name="Ghai R."/>
            <person name="Kavagutti S V."/>
        </authorList>
    </citation>
    <scope>NUCLEOTIDE SEQUENCE</scope>
</reference>
<evidence type="ECO:0000256" key="3">
    <source>
        <dbReference type="RuleBase" id="RU362132"/>
    </source>
</evidence>
<dbReference type="Pfam" id="PF02775">
    <property type="entry name" value="TPP_enzyme_C"/>
    <property type="match status" value="1"/>
</dbReference>
<dbReference type="Gene3D" id="3.40.50.970">
    <property type="match status" value="2"/>
</dbReference>
<dbReference type="PANTHER" id="PTHR18968">
    <property type="entry name" value="THIAMINE PYROPHOSPHATE ENZYMES"/>
    <property type="match status" value="1"/>
</dbReference>
<evidence type="ECO:0000259" key="4">
    <source>
        <dbReference type="Pfam" id="PF00205"/>
    </source>
</evidence>
<dbReference type="GO" id="GO:0030976">
    <property type="term" value="F:thiamine pyrophosphate binding"/>
    <property type="evidence" value="ECO:0007669"/>
    <property type="project" value="InterPro"/>
</dbReference>
<dbReference type="Pfam" id="PF02776">
    <property type="entry name" value="TPP_enzyme_N"/>
    <property type="match status" value="1"/>
</dbReference>
<protein>
    <submittedName>
        <fullName evidence="7">Unannotated protein</fullName>
    </submittedName>
</protein>
<dbReference type="GO" id="GO:0000287">
    <property type="term" value="F:magnesium ion binding"/>
    <property type="evidence" value="ECO:0007669"/>
    <property type="project" value="InterPro"/>
</dbReference>
<dbReference type="SUPFAM" id="SSF52467">
    <property type="entry name" value="DHS-like NAD/FAD-binding domain"/>
    <property type="match status" value="1"/>
</dbReference>
<evidence type="ECO:0000256" key="1">
    <source>
        <dbReference type="ARBA" id="ARBA00007812"/>
    </source>
</evidence>
<sequence length="531" mass="55135">MSVTGGYLSEIVANGLLGSGSKFVFGLPGGGNNLDVVGAAESVGLEFILAHGETSAAIMASTFAEISGNPCACLVTRGPGAASAVNGLAQAALDRQPLILLTDTVSSSDWARISHQRIDQRELLHTVAKWSAVLGSSNPENTMASALATAIQPRPGPVHLDLDPSANGVALPPEVPPGAVDEPAMAALIKRSRFPLIVVGLGALGQTEAIRGLVAGSTLPVLETYKARGTIPTSSLNNGGLFTGATAEMAIFEQADLIVAIGLDTVELIPNKWQVQAPVLSLNSWPEDSPYWQPELQYVGPIDQAVNFLGQHLVSDWGPDTASNRRQYFEDALIEVSTSSLATDALAPGDVVLATRKIAPTGSIATVDAGAHMLVAMPLWAVEQPNEIHISSGLATMGYSLPAAVATALANPGRRTFCFIGDGGLGMCVAELETLVRLNLPVTVVVFNDSSLSLIKAKQKPVGHGGSTAVSYLDVDFAVIAKGFGMSGVKAATLTELKKALTNSLVGEGPYLVDVATDPSCYLDVMRILRG</sequence>
<evidence type="ECO:0000259" key="5">
    <source>
        <dbReference type="Pfam" id="PF02775"/>
    </source>
</evidence>
<proteinExistence type="inferred from homology"/>
<dbReference type="GO" id="GO:0003984">
    <property type="term" value="F:acetolactate synthase activity"/>
    <property type="evidence" value="ECO:0007669"/>
    <property type="project" value="TreeGrafter"/>
</dbReference>
<dbReference type="PROSITE" id="PS00187">
    <property type="entry name" value="TPP_ENZYMES"/>
    <property type="match status" value="1"/>
</dbReference>
<name>A0A6J6MJM2_9ZZZZ</name>
<feature type="domain" description="Thiamine pyrophosphate enzyme N-terminal TPP-binding" evidence="6">
    <location>
        <begin position="9"/>
        <end position="122"/>
    </location>
</feature>
<gene>
    <name evidence="7" type="ORF">UFOPK2310_00696</name>
</gene>
<dbReference type="CDD" id="cd00568">
    <property type="entry name" value="TPP_enzymes"/>
    <property type="match status" value="1"/>
</dbReference>
<dbReference type="InterPro" id="IPR029035">
    <property type="entry name" value="DHS-like_NAD/FAD-binding_dom"/>
</dbReference>
<keyword evidence="2 3" id="KW-0786">Thiamine pyrophosphate</keyword>
<evidence type="ECO:0000313" key="7">
    <source>
        <dbReference type="EMBL" id="CAB4672563.1"/>
    </source>
</evidence>